<protein>
    <submittedName>
        <fullName evidence="2">Uncharacterized protein</fullName>
    </submittedName>
</protein>
<keyword evidence="1" id="KW-0472">Membrane</keyword>
<keyword evidence="3" id="KW-1185">Reference proteome</keyword>
<feature type="transmembrane region" description="Helical" evidence="1">
    <location>
        <begin position="76"/>
        <end position="99"/>
    </location>
</feature>
<evidence type="ECO:0000256" key="1">
    <source>
        <dbReference type="SAM" id="Phobius"/>
    </source>
</evidence>
<sequence>MTGDLRTTRTILAAVGVLVGLYGAVRFLALGWENLVATLPWLAGVVIVHDGLIAPLVVVVGVGAARMLPTWMCRAALLVTVSLGSVTLLAVPVLGRFGAKADNATLLDRPYAAGWVVVAAVVLGAAAVIAVRDRRKGASGG</sequence>
<reference evidence="2 3" key="1">
    <citation type="journal article" date="2019" name="Int. J. Syst. Evol. Microbiol.">
        <title>The Global Catalogue of Microorganisms (GCM) 10K type strain sequencing project: providing services to taxonomists for standard genome sequencing and annotation.</title>
        <authorList>
            <consortium name="The Broad Institute Genomics Platform"/>
            <consortium name="The Broad Institute Genome Sequencing Center for Infectious Disease"/>
            <person name="Wu L."/>
            <person name="Ma J."/>
        </authorList>
    </citation>
    <scope>NUCLEOTIDE SEQUENCE [LARGE SCALE GENOMIC DNA]</scope>
    <source>
        <strain evidence="2 3">JCM 16378</strain>
    </source>
</reference>
<keyword evidence="1" id="KW-1133">Transmembrane helix</keyword>
<organism evidence="2 3">
    <name type="scientific">Pedococcus aerophilus</name>
    <dbReference type="NCBI Taxonomy" id="436356"/>
    <lineage>
        <taxon>Bacteria</taxon>
        <taxon>Bacillati</taxon>
        <taxon>Actinomycetota</taxon>
        <taxon>Actinomycetes</taxon>
        <taxon>Micrococcales</taxon>
        <taxon>Intrasporangiaceae</taxon>
        <taxon>Pedococcus</taxon>
    </lineage>
</organism>
<keyword evidence="1" id="KW-0812">Transmembrane</keyword>
<gene>
    <name evidence="2" type="ORF">GCM10009867_25620</name>
</gene>
<proteinExistence type="predicted"/>
<feature type="transmembrane region" description="Helical" evidence="1">
    <location>
        <begin position="41"/>
        <end position="64"/>
    </location>
</feature>
<dbReference type="RefSeq" id="WP_344193999.1">
    <property type="nucleotide sequence ID" value="NZ_BAAARN010000003.1"/>
</dbReference>
<evidence type="ECO:0000313" key="3">
    <source>
        <dbReference type="Proteomes" id="UP001501326"/>
    </source>
</evidence>
<dbReference type="Proteomes" id="UP001501326">
    <property type="component" value="Unassembled WGS sequence"/>
</dbReference>
<accession>A0ABN3URH4</accession>
<comment type="caution">
    <text evidence="2">The sequence shown here is derived from an EMBL/GenBank/DDBJ whole genome shotgun (WGS) entry which is preliminary data.</text>
</comment>
<evidence type="ECO:0000313" key="2">
    <source>
        <dbReference type="EMBL" id="GAA2737643.1"/>
    </source>
</evidence>
<name>A0ABN3URH4_9MICO</name>
<feature type="transmembrane region" description="Helical" evidence="1">
    <location>
        <begin position="12"/>
        <end position="29"/>
    </location>
</feature>
<feature type="transmembrane region" description="Helical" evidence="1">
    <location>
        <begin position="111"/>
        <end position="131"/>
    </location>
</feature>
<dbReference type="EMBL" id="BAAARN010000003">
    <property type="protein sequence ID" value="GAA2737643.1"/>
    <property type="molecule type" value="Genomic_DNA"/>
</dbReference>